<dbReference type="InterPro" id="IPR005864">
    <property type="entry name" value="ATP_synth_F0_bsu_bac"/>
</dbReference>
<dbReference type="CDD" id="cd06503">
    <property type="entry name" value="ATP-synt_Fo_b"/>
    <property type="match status" value="1"/>
</dbReference>
<dbReference type="AlphaFoldDB" id="A0A6N2T7M5"/>
<comment type="function">
    <text evidence="12 14">F(1)F(0) ATP synthase produces ATP from ADP in the presence of a proton or sodium gradient. F-type ATPases consist of two structural domains, F(1) containing the extramembraneous catalytic core and F(0) containing the membrane proton channel, linked together by a central stalk and a peripheral stalk. During catalysis, ATP synthesis in the catalytic domain of F(1) is coupled via a rotary mechanism of the central stalk subunits to proton translocation.</text>
</comment>
<dbReference type="EMBL" id="CACRSM010000002">
    <property type="protein sequence ID" value="VYT00789.1"/>
    <property type="molecule type" value="Genomic_DNA"/>
</dbReference>
<evidence type="ECO:0000256" key="9">
    <source>
        <dbReference type="ARBA" id="ARBA00023065"/>
    </source>
</evidence>
<evidence type="ECO:0000256" key="3">
    <source>
        <dbReference type="ARBA" id="ARBA00022448"/>
    </source>
</evidence>
<protein>
    <recommendedName>
        <fullName evidence="14">ATP synthase subunit b</fullName>
    </recommendedName>
    <alternativeName>
        <fullName evidence="14">ATP synthase F(0) sector subunit b</fullName>
    </alternativeName>
    <alternativeName>
        <fullName evidence="14">ATPase subunit I</fullName>
    </alternativeName>
    <alternativeName>
        <fullName evidence="14">F-type ATPase subunit b</fullName>
        <shortName evidence="14">F-ATPase subunit b</shortName>
    </alternativeName>
</protein>
<dbReference type="Gene3D" id="6.10.250.1580">
    <property type="match status" value="1"/>
</dbReference>
<dbReference type="PANTHER" id="PTHR33445:SF1">
    <property type="entry name" value="ATP SYNTHASE SUBUNIT B"/>
    <property type="match status" value="1"/>
</dbReference>
<dbReference type="InterPro" id="IPR028987">
    <property type="entry name" value="ATP_synth_B-like_membr_sf"/>
</dbReference>
<evidence type="ECO:0000256" key="2">
    <source>
        <dbReference type="ARBA" id="ARBA00005513"/>
    </source>
</evidence>
<keyword evidence="5 14" id="KW-0138">CF(0)</keyword>
<dbReference type="InterPro" id="IPR002146">
    <property type="entry name" value="ATP_synth_b/b'su_bac/chlpt"/>
</dbReference>
<comment type="similarity">
    <text evidence="2 14 15">Belongs to the ATPase B chain family.</text>
</comment>
<keyword evidence="9 14" id="KW-0406">Ion transport</keyword>
<organism evidence="17">
    <name type="scientific">Schaalia odontolytica</name>
    <dbReference type="NCBI Taxonomy" id="1660"/>
    <lineage>
        <taxon>Bacteria</taxon>
        <taxon>Bacillati</taxon>
        <taxon>Actinomycetota</taxon>
        <taxon>Actinomycetes</taxon>
        <taxon>Actinomycetales</taxon>
        <taxon>Actinomycetaceae</taxon>
        <taxon>Schaalia</taxon>
    </lineage>
</organism>
<accession>A0A6N2T7M5</accession>
<dbReference type="HAMAP" id="MF_01398">
    <property type="entry name" value="ATP_synth_b_bprime"/>
    <property type="match status" value="1"/>
</dbReference>
<evidence type="ECO:0000256" key="5">
    <source>
        <dbReference type="ARBA" id="ARBA00022547"/>
    </source>
</evidence>
<evidence type="ECO:0000256" key="1">
    <source>
        <dbReference type="ARBA" id="ARBA00004162"/>
    </source>
</evidence>
<keyword evidence="4 14" id="KW-1003">Cell membrane</keyword>
<keyword evidence="16" id="KW-0175">Coiled coil</keyword>
<reference evidence="17" key="1">
    <citation type="submission" date="2019-11" db="EMBL/GenBank/DDBJ databases">
        <authorList>
            <person name="Feng L."/>
        </authorList>
    </citation>
    <scope>NUCLEOTIDE SEQUENCE</scope>
    <source>
        <strain evidence="17">AodontolyticusLFYP35</strain>
    </source>
</reference>
<sequence>MFAQLVPMSEGSVGGIGVVLPPLYEIFWSALILLVILLVVGLYALPRIYSMIDQRRDAIQEGLDNAEKAREDLSLASRKKDEMLRDAQAEAHQIREDARAQAQQIVAQARLDAQVEAQRVQDAAQRQILAERQAAQISLRSDVGLLASELAEKLVGEHLENTDLTARVVDRFLDELEAEEVPVGGAN</sequence>
<keyword evidence="8 14" id="KW-1133">Transmembrane helix</keyword>
<evidence type="ECO:0000256" key="16">
    <source>
        <dbReference type="SAM" id="Coils"/>
    </source>
</evidence>
<keyword evidence="3 14" id="KW-0813">Transport</keyword>
<evidence type="ECO:0000256" key="13">
    <source>
        <dbReference type="ARBA" id="ARBA00025830"/>
    </source>
</evidence>
<dbReference type="GO" id="GO:0005886">
    <property type="term" value="C:plasma membrane"/>
    <property type="evidence" value="ECO:0007669"/>
    <property type="project" value="UniProtKB-SubCell"/>
</dbReference>
<keyword evidence="10 14" id="KW-0472">Membrane</keyword>
<keyword evidence="6 14" id="KW-0812">Transmembrane</keyword>
<evidence type="ECO:0000256" key="6">
    <source>
        <dbReference type="ARBA" id="ARBA00022692"/>
    </source>
</evidence>
<evidence type="ECO:0000256" key="15">
    <source>
        <dbReference type="RuleBase" id="RU003848"/>
    </source>
</evidence>
<comment type="subunit">
    <text evidence="13 14">F-type ATPases have 2 components, F(1) - the catalytic core - and F(0) - the membrane proton channel. F(1) has five subunits: alpha(3), beta(3), gamma(1), delta(1), epsilon(1). F(0) has three main subunits: a(1), b(2) and c(10-14). The alpha and beta chains form an alternating ring which encloses part of the gamma chain. F(1) is attached to F(0) by a central stalk formed by the gamma and epsilon chains, while a peripheral stalk is formed by the delta and b chains.</text>
</comment>
<dbReference type="SUPFAM" id="SSF81573">
    <property type="entry name" value="F1F0 ATP synthase subunit B, membrane domain"/>
    <property type="match status" value="1"/>
</dbReference>
<evidence type="ECO:0000256" key="4">
    <source>
        <dbReference type="ARBA" id="ARBA00022475"/>
    </source>
</evidence>
<keyword evidence="7 14" id="KW-0375">Hydrogen ion transport</keyword>
<dbReference type="InterPro" id="IPR050059">
    <property type="entry name" value="ATP_synthase_B_chain"/>
</dbReference>
<gene>
    <name evidence="14 17" type="primary">atpF</name>
    <name evidence="17" type="ORF">AOLFYP35_01187</name>
</gene>
<evidence type="ECO:0000256" key="10">
    <source>
        <dbReference type="ARBA" id="ARBA00023136"/>
    </source>
</evidence>
<evidence type="ECO:0000256" key="8">
    <source>
        <dbReference type="ARBA" id="ARBA00022989"/>
    </source>
</evidence>
<proteinExistence type="inferred from homology"/>
<dbReference type="PANTHER" id="PTHR33445">
    <property type="entry name" value="ATP SYNTHASE SUBUNIT B', CHLOROPLASTIC"/>
    <property type="match status" value="1"/>
</dbReference>
<dbReference type="GO" id="GO:0046961">
    <property type="term" value="F:proton-transporting ATPase activity, rotational mechanism"/>
    <property type="evidence" value="ECO:0007669"/>
    <property type="project" value="TreeGrafter"/>
</dbReference>
<comment type="subcellular location">
    <subcellularLocation>
        <location evidence="1 14">Cell membrane</location>
        <topology evidence="1 14">Single-pass membrane protein</topology>
    </subcellularLocation>
</comment>
<feature type="coiled-coil region" evidence="16">
    <location>
        <begin position="56"/>
        <end position="104"/>
    </location>
</feature>
<keyword evidence="11 14" id="KW-0066">ATP synthesis</keyword>
<evidence type="ECO:0000256" key="7">
    <source>
        <dbReference type="ARBA" id="ARBA00022781"/>
    </source>
</evidence>
<dbReference type="GO" id="GO:0045259">
    <property type="term" value="C:proton-transporting ATP synthase complex"/>
    <property type="evidence" value="ECO:0007669"/>
    <property type="project" value="UniProtKB-KW"/>
</dbReference>
<dbReference type="NCBIfam" id="TIGR01144">
    <property type="entry name" value="ATP_synt_b"/>
    <property type="match status" value="1"/>
</dbReference>
<name>A0A6N2T7M5_9ACTO</name>
<evidence type="ECO:0000256" key="11">
    <source>
        <dbReference type="ARBA" id="ARBA00023310"/>
    </source>
</evidence>
<dbReference type="Pfam" id="PF00430">
    <property type="entry name" value="ATP-synt_B"/>
    <property type="match status" value="1"/>
</dbReference>
<dbReference type="GO" id="GO:0046933">
    <property type="term" value="F:proton-transporting ATP synthase activity, rotational mechanism"/>
    <property type="evidence" value="ECO:0007669"/>
    <property type="project" value="UniProtKB-UniRule"/>
</dbReference>
<dbReference type="NCBIfam" id="NF004412">
    <property type="entry name" value="PRK05759.1-3"/>
    <property type="match status" value="1"/>
</dbReference>
<comment type="function">
    <text evidence="14">Component of the F(0) channel, it forms part of the peripheral stalk, linking F(1) to F(0).</text>
</comment>
<evidence type="ECO:0000256" key="12">
    <source>
        <dbReference type="ARBA" id="ARBA00025198"/>
    </source>
</evidence>
<evidence type="ECO:0000256" key="14">
    <source>
        <dbReference type="HAMAP-Rule" id="MF_01398"/>
    </source>
</evidence>
<evidence type="ECO:0000313" key="17">
    <source>
        <dbReference type="EMBL" id="VYT00789.1"/>
    </source>
</evidence>
<feature type="transmembrane region" description="Helical" evidence="14">
    <location>
        <begin position="26"/>
        <end position="45"/>
    </location>
</feature>